<proteinExistence type="predicted"/>
<accession>A0A9E7SWY3</accession>
<protein>
    <recommendedName>
        <fullName evidence="3">EVE domain-containing protein</fullName>
    </recommendedName>
</protein>
<geneLocation type="plasmid" evidence="1 2">
    <name>unnamed1</name>
</geneLocation>
<reference evidence="1" key="1">
    <citation type="submission" date="2022-06" db="EMBL/GenBank/DDBJ databases">
        <title>Diverse halophilic archaea isolated from saline environments.</title>
        <authorList>
            <person name="Cui H.-L."/>
        </authorList>
    </citation>
    <scope>NUCLEOTIDE SEQUENCE</scope>
    <source>
        <strain evidence="1">WLHS1</strain>
        <plasmid evidence="1">unnamed1</plasmid>
    </source>
</reference>
<sequence>MTNVFLAPCDSPNFDDTVKSTVDLNEYSNHPEALNGREEVRFWGVRTGARNEGNFEKMQSGDLVLFYQEGGYVGTAWVESKFEDEEGWASTTFWRGGKSNLVYTLTDFKPIAIPREKVNAIFDYTDGYYPQGLMRVSDDNVEKRPASIKLALERYSEKIS</sequence>
<dbReference type="RefSeq" id="WP_254160799.1">
    <property type="nucleotide sequence ID" value="NZ_CP100356.1"/>
</dbReference>
<keyword evidence="2" id="KW-1185">Reference proteome</keyword>
<organism evidence="1 2">
    <name type="scientific">Natronosalvus rutilus</name>
    <dbReference type="NCBI Taxonomy" id="2953753"/>
    <lineage>
        <taxon>Archaea</taxon>
        <taxon>Methanobacteriati</taxon>
        <taxon>Methanobacteriota</taxon>
        <taxon>Stenosarchaea group</taxon>
        <taxon>Halobacteria</taxon>
        <taxon>Halobacteriales</taxon>
        <taxon>Natrialbaceae</taxon>
        <taxon>Natronosalvus</taxon>
    </lineage>
</organism>
<keyword evidence="1" id="KW-0614">Plasmid</keyword>
<evidence type="ECO:0000313" key="2">
    <source>
        <dbReference type="Proteomes" id="UP001056855"/>
    </source>
</evidence>
<evidence type="ECO:0000313" key="1">
    <source>
        <dbReference type="EMBL" id="UTF55602.1"/>
    </source>
</evidence>
<dbReference type="GeneID" id="73292293"/>
<dbReference type="AlphaFoldDB" id="A0A9E7SWY3"/>
<evidence type="ECO:0008006" key="3">
    <source>
        <dbReference type="Google" id="ProtNLM"/>
    </source>
</evidence>
<dbReference type="Proteomes" id="UP001056855">
    <property type="component" value="Plasmid unnamed1"/>
</dbReference>
<dbReference type="KEGG" id="sawl:NGM29_19565"/>
<dbReference type="Gene3D" id="3.10.590.10">
    <property type="entry name" value="ph1033 like domains"/>
    <property type="match status" value="1"/>
</dbReference>
<gene>
    <name evidence="1" type="ORF">NGM29_19565</name>
</gene>
<name>A0A9E7SWY3_9EURY</name>
<dbReference type="EMBL" id="CP100356">
    <property type="protein sequence ID" value="UTF55602.1"/>
    <property type="molecule type" value="Genomic_DNA"/>
</dbReference>